<dbReference type="Pfam" id="PF02739">
    <property type="entry name" value="5_3_exonuc_N"/>
    <property type="match status" value="1"/>
</dbReference>
<accession>A0A2U7NJL1</accession>
<keyword evidence="5" id="KW-1185">Reference proteome</keyword>
<keyword evidence="1" id="KW-0540">Nuclease</keyword>
<organism evidence="4 5">
    <name type="scientific">Pseudomonas phage PspYZU05</name>
    <dbReference type="NCBI Taxonomy" id="1983556"/>
    <lineage>
        <taxon>Viruses</taxon>
        <taxon>Duplodnaviria</taxon>
        <taxon>Heunggongvirae</taxon>
        <taxon>Uroviricota</taxon>
        <taxon>Caudoviricetes</taxon>
        <taxon>Pantevenvirales</taxon>
        <taxon>Straboviridae</taxon>
        <taxon>Jiangsuvirus</taxon>
        <taxon>Jiangsuvirus pspyzu05</taxon>
    </lineage>
</organism>
<dbReference type="Gene3D" id="1.10.150.20">
    <property type="entry name" value="5' to 3' exonuclease, C-terminal subdomain"/>
    <property type="match status" value="1"/>
</dbReference>
<gene>
    <name evidence="4" type="ORF">PspYZU05_162</name>
</gene>
<dbReference type="InterPro" id="IPR029060">
    <property type="entry name" value="PIN-like_dom_sf"/>
</dbReference>
<protein>
    <recommendedName>
        <fullName evidence="3">5'-3' exonuclease domain-containing protein</fullName>
    </recommendedName>
</protein>
<evidence type="ECO:0000313" key="5">
    <source>
        <dbReference type="Proteomes" id="UP000247773"/>
    </source>
</evidence>
<proteinExistence type="predicted"/>
<dbReference type="EMBL" id="KY971610">
    <property type="protein sequence ID" value="ASD52114.1"/>
    <property type="molecule type" value="Genomic_DNA"/>
</dbReference>
<evidence type="ECO:0000256" key="1">
    <source>
        <dbReference type="ARBA" id="ARBA00022722"/>
    </source>
</evidence>
<dbReference type="GO" id="GO:0008409">
    <property type="term" value="F:5'-3' exonuclease activity"/>
    <property type="evidence" value="ECO:0007669"/>
    <property type="project" value="InterPro"/>
</dbReference>
<dbReference type="Gene3D" id="3.40.50.1010">
    <property type="entry name" value="5'-nuclease"/>
    <property type="match status" value="1"/>
</dbReference>
<evidence type="ECO:0000256" key="2">
    <source>
        <dbReference type="ARBA" id="ARBA00022801"/>
    </source>
</evidence>
<dbReference type="PANTHER" id="PTHR42646">
    <property type="entry name" value="FLAP ENDONUCLEASE XNI"/>
    <property type="match status" value="1"/>
</dbReference>
<dbReference type="SMART" id="SM00475">
    <property type="entry name" value="53EXOc"/>
    <property type="match status" value="1"/>
</dbReference>
<dbReference type="Proteomes" id="UP000247773">
    <property type="component" value="Genome"/>
</dbReference>
<dbReference type="InterPro" id="IPR036276">
    <property type="entry name" value="T4_RNaseH_C"/>
</dbReference>
<dbReference type="Pfam" id="PF09293">
    <property type="entry name" value="RNaseH_C"/>
    <property type="match status" value="1"/>
</dbReference>
<keyword evidence="2" id="KW-0378">Hydrolase</keyword>
<dbReference type="InterPro" id="IPR038969">
    <property type="entry name" value="FEN"/>
</dbReference>
<dbReference type="GO" id="GO:0003677">
    <property type="term" value="F:DNA binding"/>
    <property type="evidence" value="ECO:0007669"/>
    <property type="project" value="InterPro"/>
</dbReference>
<feature type="domain" description="5'-3' exonuclease" evidence="3">
    <location>
        <begin position="13"/>
        <end position="287"/>
    </location>
</feature>
<dbReference type="GO" id="GO:0017108">
    <property type="term" value="F:5'-flap endonuclease activity"/>
    <property type="evidence" value="ECO:0007669"/>
    <property type="project" value="InterPro"/>
</dbReference>
<dbReference type="PANTHER" id="PTHR42646:SF2">
    <property type="entry name" value="5'-3' EXONUCLEASE FAMILY PROTEIN"/>
    <property type="match status" value="1"/>
</dbReference>
<dbReference type="SUPFAM" id="SSF47807">
    <property type="entry name" value="5' to 3' exonuclease, C-terminal subdomain"/>
    <property type="match status" value="1"/>
</dbReference>
<dbReference type="InterPro" id="IPR036279">
    <property type="entry name" value="5-3_exonuclease_C_sf"/>
</dbReference>
<evidence type="ECO:0000259" key="3">
    <source>
        <dbReference type="SMART" id="SM00475"/>
    </source>
</evidence>
<dbReference type="SUPFAM" id="SSF88723">
    <property type="entry name" value="PIN domain-like"/>
    <property type="match status" value="1"/>
</dbReference>
<dbReference type="InterPro" id="IPR020046">
    <property type="entry name" value="5-3_exonucl_a-hlix_arch_N"/>
</dbReference>
<dbReference type="InterPro" id="IPR002421">
    <property type="entry name" value="5-3_exonuclease"/>
</dbReference>
<reference evidence="4 5" key="1">
    <citation type="submission" date="2017-04" db="EMBL/GenBank/DDBJ databases">
        <title>Isolation of lytic bacteriophages infecting Pseudomonas strains for biocontrol of fish and shrimp spoilage during chilled storage.</title>
        <authorList>
            <person name="Yang Z."/>
            <person name="Tao X."/>
            <person name="Gao L."/>
            <person name="Rao S."/>
        </authorList>
    </citation>
    <scope>NUCLEOTIDE SEQUENCE [LARGE SCALE GENOMIC DNA]</scope>
</reference>
<dbReference type="GO" id="GO:0033567">
    <property type="term" value="P:DNA replication, Okazaki fragment processing"/>
    <property type="evidence" value="ECO:0007669"/>
    <property type="project" value="InterPro"/>
</dbReference>
<sequence>MSLNFLFGEEDQIKEGIVLVDLSQIALATVMHTFDEKEKITIPMMRHLVLNTLRYNVLKFRRDGYTKIVICVDNAKEGYWRRDFAYYYKKNRAGDREKSDWDWDGYFEGLHTVVQELKDNMPYTVIDITKAEADDGIGVLTKRFSLDGHPVLIVSSDGDFTQLHKFPNVKQWSPMQKKFVTPKNGSPAMDLMIKIIKGDRKDCVAGVKVRSDYWFTFIEGERTPPTKTSFIEQCVDSDEEQLKTLLGNEWYDRFVENRVLIDFDYINPLIAEQINRCYDTYEPAKRGKIYPYFVKSGLSKLTANIGDF</sequence>
<evidence type="ECO:0000313" key="4">
    <source>
        <dbReference type="EMBL" id="ASD52114.1"/>
    </source>
</evidence>
<name>A0A2U7NJL1_9CAUD</name>